<evidence type="ECO:0000256" key="1">
    <source>
        <dbReference type="ARBA" id="ARBA00023211"/>
    </source>
</evidence>
<feature type="domain" description="Pyruvate carboxyltransferase" evidence="2">
    <location>
        <begin position="8"/>
        <end position="262"/>
    </location>
</feature>
<dbReference type="GO" id="GO:0003852">
    <property type="term" value="F:2-isopropylmalate synthase activity"/>
    <property type="evidence" value="ECO:0007669"/>
    <property type="project" value="TreeGrafter"/>
</dbReference>
<dbReference type="PROSITE" id="PS50991">
    <property type="entry name" value="PYR_CT"/>
    <property type="match status" value="1"/>
</dbReference>
<keyword evidence="1" id="KW-0464">Manganese</keyword>
<keyword evidence="4" id="KW-1185">Reference proteome</keyword>
<dbReference type="GO" id="GO:0009098">
    <property type="term" value="P:L-leucine biosynthetic process"/>
    <property type="evidence" value="ECO:0007669"/>
    <property type="project" value="TreeGrafter"/>
</dbReference>
<dbReference type="Pfam" id="PF00682">
    <property type="entry name" value="HMGL-like"/>
    <property type="match status" value="1"/>
</dbReference>
<protein>
    <submittedName>
        <fullName evidence="3">2-isopropylmalate synthase</fullName>
    </submittedName>
</protein>
<dbReference type="AlphaFoldDB" id="A0A928W2Q5"/>
<accession>A0A928W2Q5</accession>
<dbReference type="PANTHER" id="PTHR10277:SF9">
    <property type="entry name" value="2-ISOPROPYLMALATE SYNTHASE 1, CHLOROPLASTIC-RELATED"/>
    <property type="match status" value="1"/>
</dbReference>
<name>A0A928W2Q5_9CYAN</name>
<dbReference type="PANTHER" id="PTHR10277">
    <property type="entry name" value="HOMOCITRATE SYNTHASE-RELATED"/>
    <property type="match status" value="1"/>
</dbReference>
<reference evidence="3" key="1">
    <citation type="submission" date="2020-10" db="EMBL/GenBank/DDBJ databases">
        <authorList>
            <person name="Castelo-Branco R."/>
            <person name="Eusebio N."/>
            <person name="Adriana R."/>
            <person name="Vieira A."/>
            <person name="Brugerolle De Fraissinette N."/>
            <person name="Rezende De Castro R."/>
            <person name="Schneider M.P."/>
            <person name="Vasconcelos V."/>
            <person name="Leao P.N."/>
        </authorList>
    </citation>
    <scope>NUCLEOTIDE SEQUENCE</scope>
    <source>
        <strain evidence="3">LEGE 11467</strain>
    </source>
</reference>
<dbReference type="SUPFAM" id="SSF51569">
    <property type="entry name" value="Aldolase"/>
    <property type="match status" value="1"/>
</dbReference>
<dbReference type="InterPro" id="IPR000891">
    <property type="entry name" value="PYR_CT"/>
</dbReference>
<dbReference type="InterPro" id="IPR013785">
    <property type="entry name" value="Aldolase_TIM"/>
</dbReference>
<evidence type="ECO:0000259" key="2">
    <source>
        <dbReference type="PROSITE" id="PS50991"/>
    </source>
</evidence>
<gene>
    <name evidence="3" type="ORF">IQ235_15170</name>
</gene>
<proteinExistence type="predicted"/>
<organism evidence="3 4">
    <name type="scientific">Zarconia navalis LEGE 11467</name>
    <dbReference type="NCBI Taxonomy" id="1828826"/>
    <lineage>
        <taxon>Bacteria</taxon>
        <taxon>Bacillati</taxon>
        <taxon>Cyanobacteriota</taxon>
        <taxon>Cyanophyceae</taxon>
        <taxon>Oscillatoriophycideae</taxon>
        <taxon>Oscillatoriales</taxon>
        <taxon>Oscillatoriales incertae sedis</taxon>
        <taxon>Zarconia</taxon>
        <taxon>Zarconia navalis</taxon>
    </lineage>
</organism>
<dbReference type="InterPro" id="IPR050073">
    <property type="entry name" value="2-IPM_HCS-like"/>
</dbReference>
<comment type="caution">
    <text evidence="3">The sequence shown here is derived from an EMBL/GenBank/DDBJ whole genome shotgun (WGS) entry which is preliminary data.</text>
</comment>
<evidence type="ECO:0000313" key="4">
    <source>
        <dbReference type="Proteomes" id="UP000621799"/>
    </source>
</evidence>
<sequence length="279" mass="30469">MLEDKNRISILDTTLRDGELAPGVQMTLVQKIKLAQFLEAAGVDIIEVGYPGQFDRDLEAIRQVSWHLKQAVVCGLAGAKEAEIIKVVKALEPAKNARIHLYTNVRLTPKQNRAQVLETIATSIAIARQYCNDIQWSAFDATRSQRSFLHRAIETAIAGGATTINIPDSLGLATPAEFSHLIRTITTEVKNIDRAVLSVHCHDDRGMAVENSIAGIDVGVRQIECSVRGLGARKGNADLERVAIAILNRWGDRIAVNPAAIETAANFVDGILFKTRQST</sequence>
<dbReference type="EMBL" id="JADEXN010000301">
    <property type="protein sequence ID" value="MBE9042120.1"/>
    <property type="molecule type" value="Genomic_DNA"/>
</dbReference>
<dbReference type="Gene3D" id="3.20.20.70">
    <property type="entry name" value="Aldolase class I"/>
    <property type="match status" value="1"/>
</dbReference>
<dbReference type="Proteomes" id="UP000621799">
    <property type="component" value="Unassembled WGS sequence"/>
</dbReference>
<evidence type="ECO:0000313" key="3">
    <source>
        <dbReference type="EMBL" id="MBE9042120.1"/>
    </source>
</evidence>